<proteinExistence type="predicted"/>
<dbReference type="CDD" id="cd04301">
    <property type="entry name" value="NAT_SF"/>
    <property type="match status" value="1"/>
</dbReference>
<sequence>MTQTPQTVSVRPLVASDESDWRRLWTAYLAFYDSSVPEEVYQSTFARLLGDDPQDFTCLIAEVDGKPVGLTHYLFHRHAWKVENVCYLQDLYADPTVRGKGIGRALIEAVYAAADDAGSPTVYWLTQDFNATARQLYDRIAAKTPFIKYQRP</sequence>
<name>A0A1I4AKR5_9RHOB</name>
<dbReference type="AlphaFoldDB" id="A0A1I4AKR5"/>
<organism evidence="4 5">
    <name type="scientific">Shimia haliotis</name>
    <dbReference type="NCBI Taxonomy" id="1280847"/>
    <lineage>
        <taxon>Bacteria</taxon>
        <taxon>Pseudomonadati</taxon>
        <taxon>Pseudomonadota</taxon>
        <taxon>Alphaproteobacteria</taxon>
        <taxon>Rhodobacterales</taxon>
        <taxon>Roseobacteraceae</taxon>
    </lineage>
</organism>
<dbReference type="Pfam" id="PF00583">
    <property type="entry name" value="Acetyltransf_1"/>
    <property type="match status" value="1"/>
</dbReference>
<protein>
    <submittedName>
        <fullName evidence="4">Ribosomal protein S18 acetylase RimI</fullName>
    </submittedName>
</protein>
<dbReference type="STRING" id="1280847.SAMN04488036_101448"/>
<gene>
    <name evidence="4" type="ORF">SAMN04488036_101448</name>
</gene>
<dbReference type="InterPro" id="IPR016181">
    <property type="entry name" value="Acyl_CoA_acyltransferase"/>
</dbReference>
<keyword evidence="5" id="KW-1185">Reference proteome</keyword>
<dbReference type="PANTHER" id="PTHR10545">
    <property type="entry name" value="DIAMINE N-ACETYLTRANSFERASE"/>
    <property type="match status" value="1"/>
</dbReference>
<dbReference type="InterPro" id="IPR051016">
    <property type="entry name" value="Diverse_Substrate_AcTransf"/>
</dbReference>
<evidence type="ECO:0000256" key="2">
    <source>
        <dbReference type="ARBA" id="ARBA00023315"/>
    </source>
</evidence>
<dbReference type="RefSeq" id="WP_093319697.1">
    <property type="nucleotide sequence ID" value="NZ_FOSZ01000001.1"/>
</dbReference>
<dbReference type="InterPro" id="IPR000182">
    <property type="entry name" value="GNAT_dom"/>
</dbReference>
<dbReference type="Proteomes" id="UP000198851">
    <property type="component" value="Unassembled WGS sequence"/>
</dbReference>
<dbReference type="GO" id="GO:0005840">
    <property type="term" value="C:ribosome"/>
    <property type="evidence" value="ECO:0007669"/>
    <property type="project" value="UniProtKB-KW"/>
</dbReference>
<reference evidence="5" key="1">
    <citation type="submission" date="2016-10" db="EMBL/GenBank/DDBJ databases">
        <authorList>
            <person name="Varghese N."/>
            <person name="Submissions S."/>
        </authorList>
    </citation>
    <scope>NUCLEOTIDE SEQUENCE [LARGE SCALE GENOMIC DNA]</scope>
    <source>
        <strain evidence="5">DSM 28453</strain>
    </source>
</reference>
<dbReference type="EMBL" id="FOSZ01000001">
    <property type="protein sequence ID" value="SFK57075.1"/>
    <property type="molecule type" value="Genomic_DNA"/>
</dbReference>
<keyword evidence="2" id="KW-0012">Acyltransferase</keyword>
<evidence type="ECO:0000313" key="5">
    <source>
        <dbReference type="Proteomes" id="UP000198851"/>
    </source>
</evidence>
<dbReference type="SUPFAM" id="SSF55729">
    <property type="entry name" value="Acyl-CoA N-acyltransferases (Nat)"/>
    <property type="match status" value="1"/>
</dbReference>
<dbReference type="Gene3D" id="3.40.630.30">
    <property type="match status" value="1"/>
</dbReference>
<evidence type="ECO:0000256" key="1">
    <source>
        <dbReference type="ARBA" id="ARBA00022679"/>
    </source>
</evidence>
<dbReference type="OrthoDB" id="9805924at2"/>
<dbReference type="GO" id="GO:0008080">
    <property type="term" value="F:N-acetyltransferase activity"/>
    <property type="evidence" value="ECO:0007669"/>
    <property type="project" value="TreeGrafter"/>
</dbReference>
<evidence type="ECO:0000259" key="3">
    <source>
        <dbReference type="PROSITE" id="PS51186"/>
    </source>
</evidence>
<feature type="domain" description="N-acetyltransferase" evidence="3">
    <location>
        <begin position="8"/>
        <end position="152"/>
    </location>
</feature>
<dbReference type="PROSITE" id="PS51186">
    <property type="entry name" value="GNAT"/>
    <property type="match status" value="1"/>
</dbReference>
<accession>A0A1I4AKR5</accession>
<keyword evidence="4" id="KW-0687">Ribonucleoprotein</keyword>
<dbReference type="PANTHER" id="PTHR10545:SF42">
    <property type="entry name" value="ACETYLTRANSFERASE"/>
    <property type="match status" value="1"/>
</dbReference>
<keyword evidence="4" id="KW-0689">Ribosomal protein</keyword>
<keyword evidence="1" id="KW-0808">Transferase</keyword>
<evidence type="ECO:0000313" key="4">
    <source>
        <dbReference type="EMBL" id="SFK57075.1"/>
    </source>
</evidence>